<evidence type="ECO:0000256" key="1">
    <source>
        <dbReference type="ARBA" id="ARBA00022676"/>
    </source>
</evidence>
<organism evidence="3 4">
    <name type="scientific">Flagellimonas eckloniae</name>
    <dbReference type="NCBI Taxonomy" id="346185"/>
    <lineage>
        <taxon>Bacteria</taxon>
        <taxon>Pseudomonadati</taxon>
        <taxon>Bacteroidota</taxon>
        <taxon>Flavobacteriia</taxon>
        <taxon>Flavobacteriales</taxon>
        <taxon>Flavobacteriaceae</taxon>
        <taxon>Flagellimonas</taxon>
    </lineage>
</organism>
<gene>
    <name evidence="3" type="ORF">AAY42_12475</name>
</gene>
<evidence type="ECO:0008006" key="5">
    <source>
        <dbReference type="Google" id="ProtNLM"/>
    </source>
</evidence>
<dbReference type="STRING" id="346185.AAY42_12475"/>
<keyword evidence="4" id="KW-1185">Reference proteome</keyword>
<dbReference type="EMBL" id="LCTZ01000002">
    <property type="protein sequence ID" value="KQC30597.1"/>
    <property type="molecule type" value="Genomic_DNA"/>
</dbReference>
<proteinExistence type="predicted"/>
<dbReference type="PANTHER" id="PTHR34136:SF1">
    <property type="entry name" value="UDP-N-ACETYL-D-MANNOSAMINURONIC ACID TRANSFERASE"/>
    <property type="match status" value="1"/>
</dbReference>
<evidence type="ECO:0000256" key="2">
    <source>
        <dbReference type="ARBA" id="ARBA00022679"/>
    </source>
</evidence>
<protein>
    <recommendedName>
        <fullName evidence="5">Glycosyl transferase</fullName>
    </recommendedName>
</protein>
<sequence>MSNGEPVRDLKYELLEQEVKILGINIFAIDIAKAVKLLLKSDYESLESRCVSATGAHGLVYSKRNYIFRKILQSFFLNLPDGMPSAWIGRLKGAKKMQRCYGPDFFKETMIASANTTTAHFLCGGKEGVAAILKEVCETQFGATISGTYCPPFLDVSDYDYPAIAQTINETKAKIVWIGLSTPKQEIFASNLSKYTKVDYICCVGAAFDFHIGNVKQAPSWVQKIGMEWFFRLIMEPKRLWKRYFEIVPLFIYYNFAELIKGNFLKKNR</sequence>
<accession>A0A0Q1C0C6</accession>
<dbReference type="NCBIfam" id="TIGR00696">
    <property type="entry name" value="wecG_tagA_cpsF"/>
    <property type="match status" value="1"/>
</dbReference>
<evidence type="ECO:0000313" key="4">
    <source>
        <dbReference type="Proteomes" id="UP000050827"/>
    </source>
</evidence>
<dbReference type="RefSeq" id="WP_055395692.1">
    <property type="nucleotide sequence ID" value="NZ_LCTZ01000002.1"/>
</dbReference>
<dbReference type="Pfam" id="PF03808">
    <property type="entry name" value="Glyco_tran_WecG"/>
    <property type="match status" value="1"/>
</dbReference>
<dbReference type="InterPro" id="IPR004629">
    <property type="entry name" value="WecG_TagA_CpsF"/>
</dbReference>
<dbReference type="AlphaFoldDB" id="A0A0Q1C0C6"/>
<dbReference type="Proteomes" id="UP000050827">
    <property type="component" value="Unassembled WGS sequence"/>
</dbReference>
<dbReference type="PATRIC" id="fig|1547436.3.peg.2578"/>
<dbReference type="CDD" id="cd06533">
    <property type="entry name" value="Glyco_transf_WecG_TagA"/>
    <property type="match status" value="1"/>
</dbReference>
<keyword evidence="1" id="KW-0328">Glycosyltransferase</keyword>
<comment type="caution">
    <text evidence="3">The sequence shown here is derived from an EMBL/GenBank/DDBJ whole genome shotgun (WGS) entry which is preliminary data.</text>
</comment>
<dbReference type="PANTHER" id="PTHR34136">
    <property type="match status" value="1"/>
</dbReference>
<dbReference type="GO" id="GO:0016758">
    <property type="term" value="F:hexosyltransferase activity"/>
    <property type="evidence" value="ECO:0007669"/>
    <property type="project" value="TreeGrafter"/>
</dbReference>
<dbReference type="OrthoDB" id="9771846at2"/>
<name>A0A0Q1C0C6_9FLAO</name>
<reference evidence="3 4" key="1">
    <citation type="submission" date="2015-04" db="EMBL/GenBank/DDBJ databases">
        <title>Complete genome of flavobacterium.</title>
        <authorList>
            <person name="Kwon Y.M."/>
            <person name="Kim S.-J."/>
        </authorList>
    </citation>
    <scope>NUCLEOTIDE SEQUENCE [LARGE SCALE GENOMIC DNA]</scope>
    <source>
        <strain evidence="3 4">DK169</strain>
    </source>
</reference>
<evidence type="ECO:0000313" key="3">
    <source>
        <dbReference type="EMBL" id="KQC30597.1"/>
    </source>
</evidence>
<keyword evidence="2" id="KW-0808">Transferase</keyword>